<gene>
    <name evidence="3" type="ORF">HF521_021878</name>
</gene>
<name>A0A8T0BH14_SILME</name>
<evidence type="ECO:0000313" key="3">
    <source>
        <dbReference type="EMBL" id="KAF7704806.1"/>
    </source>
</evidence>
<dbReference type="Gene3D" id="3.10.100.10">
    <property type="entry name" value="Mannose-Binding Protein A, subunit A"/>
    <property type="match status" value="1"/>
</dbReference>
<dbReference type="PROSITE" id="PS50041">
    <property type="entry name" value="C_TYPE_LECTIN_2"/>
    <property type="match status" value="1"/>
</dbReference>
<dbReference type="Gene3D" id="2.40.100.10">
    <property type="entry name" value="Cyclophilin-like"/>
    <property type="match status" value="1"/>
</dbReference>
<dbReference type="SMART" id="SM00034">
    <property type="entry name" value="CLECT"/>
    <property type="match status" value="1"/>
</dbReference>
<dbReference type="EMBL" id="JABFDY010000008">
    <property type="protein sequence ID" value="KAF7704806.1"/>
    <property type="molecule type" value="Genomic_DNA"/>
</dbReference>
<evidence type="ECO:0000259" key="2">
    <source>
        <dbReference type="PROSITE" id="PS50072"/>
    </source>
</evidence>
<comment type="caution">
    <text evidence="3">The sequence shown here is derived from an EMBL/GenBank/DDBJ whole genome shotgun (WGS) entry which is preliminary data.</text>
</comment>
<dbReference type="InterPro" id="IPR029000">
    <property type="entry name" value="Cyclophilin-like_dom_sf"/>
</dbReference>
<dbReference type="Pfam" id="PF00160">
    <property type="entry name" value="Pro_isomerase"/>
    <property type="match status" value="1"/>
</dbReference>
<dbReference type="PANTHER" id="PTHR45784:SF3">
    <property type="entry name" value="C-TYPE LECTIN DOMAIN FAMILY 4 MEMBER K-LIKE-RELATED"/>
    <property type="match status" value="1"/>
</dbReference>
<reference evidence="3" key="1">
    <citation type="submission" date="2020-08" db="EMBL/GenBank/DDBJ databases">
        <title>Chromosome-level assembly of Southern catfish (Silurus meridionalis) provides insights into visual adaptation to the nocturnal and benthic lifestyles.</title>
        <authorList>
            <person name="Zhang Y."/>
            <person name="Wang D."/>
            <person name="Peng Z."/>
        </authorList>
    </citation>
    <scope>NUCLEOTIDE SEQUENCE</scope>
    <source>
        <strain evidence="3">SWU-2019-XX</strain>
        <tissue evidence="3">Muscle</tissue>
    </source>
</reference>
<dbReference type="Pfam" id="PF00059">
    <property type="entry name" value="Lectin_C"/>
    <property type="match status" value="1"/>
</dbReference>
<dbReference type="GO" id="GO:0006457">
    <property type="term" value="P:protein folding"/>
    <property type="evidence" value="ECO:0007669"/>
    <property type="project" value="InterPro"/>
</dbReference>
<dbReference type="InterPro" id="IPR001304">
    <property type="entry name" value="C-type_lectin-like"/>
</dbReference>
<sequence>MCTHEKGFGFKGSSFHRVIPQFMCQGGDFTNHNGTGGKSIYGGKFEDENFVLKHTGPETKTGSDRYIYNADKREWTDAQTYCRQYYTDLASAKDENENSLIQSIISGRTWIGLIKDGWKWVDQTNFSYVTWISGEPNNYWKNENCGYLEMGEAGDSQCSDIMPFFCYAETAKTQTVRMKIQSNQDLNDPAVNEDILEKIKQKLKDHGMEEDITVKWIIKPDGVVFHIEKGNF</sequence>
<organism evidence="3 4">
    <name type="scientific">Silurus meridionalis</name>
    <name type="common">Southern catfish</name>
    <name type="synonym">Silurus soldatovi meridionalis</name>
    <dbReference type="NCBI Taxonomy" id="175797"/>
    <lineage>
        <taxon>Eukaryota</taxon>
        <taxon>Metazoa</taxon>
        <taxon>Chordata</taxon>
        <taxon>Craniata</taxon>
        <taxon>Vertebrata</taxon>
        <taxon>Euteleostomi</taxon>
        <taxon>Actinopterygii</taxon>
        <taxon>Neopterygii</taxon>
        <taxon>Teleostei</taxon>
        <taxon>Ostariophysi</taxon>
        <taxon>Siluriformes</taxon>
        <taxon>Siluridae</taxon>
        <taxon>Silurus</taxon>
    </lineage>
</organism>
<dbReference type="PROSITE" id="PS50072">
    <property type="entry name" value="CSA_PPIASE_2"/>
    <property type="match status" value="1"/>
</dbReference>
<dbReference type="GO" id="GO:0003755">
    <property type="term" value="F:peptidyl-prolyl cis-trans isomerase activity"/>
    <property type="evidence" value="ECO:0007669"/>
    <property type="project" value="InterPro"/>
</dbReference>
<dbReference type="Proteomes" id="UP000606274">
    <property type="component" value="Unassembled WGS sequence"/>
</dbReference>
<dbReference type="InterPro" id="IPR016186">
    <property type="entry name" value="C-type_lectin-like/link_sf"/>
</dbReference>
<dbReference type="InterPro" id="IPR020892">
    <property type="entry name" value="Cyclophilin-type_PPIase_CS"/>
</dbReference>
<feature type="domain" description="C-type lectin" evidence="1">
    <location>
        <begin position="61"/>
        <end position="167"/>
    </location>
</feature>
<dbReference type="PANTHER" id="PTHR45784">
    <property type="entry name" value="C-TYPE LECTIN DOMAIN FAMILY 20 MEMBER A-RELATED"/>
    <property type="match status" value="1"/>
</dbReference>
<proteinExistence type="predicted"/>
<dbReference type="PROSITE" id="PS00170">
    <property type="entry name" value="CSA_PPIASE_1"/>
    <property type="match status" value="1"/>
</dbReference>
<feature type="domain" description="PPIase cyclophilin-type" evidence="2">
    <location>
        <begin position="1"/>
        <end position="147"/>
    </location>
</feature>
<dbReference type="InterPro" id="IPR002130">
    <property type="entry name" value="Cyclophilin-type_PPIase_dom"/>
</dbReference>
<dbReference type="AlphaFoldDB" id="A0A8T0BH14"/>
<evidence type="ECO:0000259" key="1">
    <source>
        <dbReference type="PROSITE" id="PS50041"/>
    </source>
</evidence>
<keyword evidence="4" id="KW-1185">Reference proteome</keyword>
<evidence type="ECO:0000313" key="4">
    <source>
        <dbReference type="Proteomes" id="UP000606274"/>
    </source>
</evidence>
<dbReference type="SUPFAM" id="SSF56436">
    <property type="entry name" value="C-type lectin-like"/>
    <property type="match status" value="1"/>
</dbReference>
<dbReference type="SUPFAM" id="SSF50891">
    <property type="entry name" value="Cyclophilin-like"/>
    <property type="match status" value="1"/>
</dbReference>
<dbReference type="InterPro" id="IPR016187">
    <property type="entry name" value="CTDL_fold"/>
</dbReference>
<protein>
    <submittedName>
        <fullName evidence="3">Uncharacterized protein</fullName>
    </submittedName>
</protein>
<accession>A0A8T0BH14</accession>